<organism evidence="1 2">
    <name type="scientific">Bimuria novae-zelandiae CBS 107.79</name>
    <dbReference type="NCBI Taxonomy" id="1447943"/>
    <lineage>
        <taxon>Eukaryota</taxon>
        <taxon>Fungi</taxon>
        <taxon>Dikarya</taxon>
        <taxon>Ascomycota</taxon>
        <taxon>Pezizomycotina</taxon>
        <taxon>Dothideomycetes</taxon>
        <taxon>Pleosporomycetidae</taxon>
        <taxon>Pleosporales</taxon>
        <taxon>Massarineae</taxon>
        <taxon>Didymosphaeriaceae</taxon>
        <taxon>Bimuria</taxon>
    </lineage>
</organism>
<sequence>KWYNKLESYRQRLGVTNNNIYNIDKTSVRISVTKSSYAYIKYRRQVIILILINKKLISLIKCVSINS</sequence>
<dbReference type="OrthoDB" id="10505112at2759"/>
<dbReference type="AlphaFoldDB" id="A0A6A5VL19"/>
<evidence type="ECO:0000313" key="1">
    <source>
        <dbReference type="EMBL" id="KAF1977378.1"/>
    </source>
</evidence>
<evidence type="ECO:0000313" key="2">
    <source>
        <dbReference type="Proteomes" id="UP000800036"/>
    </source>
</evidence>
<name>A0A6A5VL19_9PLEO</name>
<dbReference type="Proteomes" id="UP000800036">
    <property type="component" value="Unassembled WGS sequence"/>
</dbReference>
<reference evidence="1" key="1">
    <citation type="journal article" date="2020" name="Stud. Mycol.">
        <title>101 Dothideomycetes genomes: a test case for predicting lifestyles and emergence of pathogens.</title>
        <authorList>
            <person name="Haridas S."/>
            <person name="Albert R."/>
            <person name="Binder M."/>
            <person name="Bloem J."/>
            <person name="Labutti K."/>
            <person name="Salamov A."/>
            <person name="Andreopoulos B."/>
            <person name="Baker S."/>
            <person name="Barry K."/>
            <person name="Bills G."/>
            <person name="Bluhm B."/>
            <person name="Cannon C."/>
            <person name="Castanera R."/>
            <person name="Culley D."/>
            <person name="Daum C."/>
            <person name="Ezra D."/>
            <person name="Gonzalez J."/>
            <person name="Henrissat B."/>
            <person name="Kuo A."/>
            <person name="Liang C."/>
            <person name="Lipzen A."/>
            <person name="Lutzoni F."/>
            <person name="Magnuson J."/>
            <person name="Mondo S."/>
            <person name="Nolan M."/>
            <person name="Ohm R."/>
            <person name="Pangilinan J."/>
            <person name="Park H.-J."/>
            <person name="Ramirez L."/>
            <person name="Alfaro M."/>
            <person name="Sun H."/>
            <person name="Tritt A."/>
            <person name="Yoshinaga Y."/>
            <person name="Zwiers L.-H."/>
            <person name="Turgeon B."/>
            <person name="Goodwin S."/>
            <person name="Spatafora J."/>
            <person name="Crous P."/>
            <person name="Grigoriev I."/>
        </authorList>
    </citation>
    <scope>NUCLEOTIDE SEQUENCE</scope>
    <source>
        <strain evidence="1">CBS 107.79</strain>
    </source>
</reference>
<keyword evidence="2" id="KW-1185">Reference proteome</keyword>
<proteinExistence type="predicted"/>
<dbReference type="EMBL" id="ML976663">
    <property type="protein sequence ID" value="KAF1977378.1"/>
    <property type="molecule type" value="Genomic_DNA"/>
</dbReference>
<feature type="non-terminal residue" evidence="1">
    <location>
        <position position="1"/>
    </location>
</feature>
<gene>
    <name evidence="1" type="ORF">BU23DRAFT_452639</name>
</gene>
<protein>
    <submittedName>
        <fullName evidence="1">Uncharacterized protein</fullName>
    </submittedName>
</protein>
<accession>A0A6A5VL19</accession>